<comment type="caution">
    <text evidence="1">The sequence shown here is derived from an EMBL/GenBank/DDBJ whole genome shotgun (WGS) entry which is preliminary data.</text>
</comment>
<evidence type="ECO:0000313" key="2">
    <source>
        <dbReference type="Proteomes" id="UP000298337"/>
    </source>
</evidence>
<evidence type="ECO:0008006" key="3">
    <source>
        <dbReference type="Google" id="ProtNLM"/>
    </source>
</evidence>
<organism evidence="1 2">
    <name type="scientific">Hymenobacter fodinae</name>
    <dbReference type="NCBI Taxonomy" id="2510796"/>
    <lineage>
        <taxon>Bacteria</taxon>
        <taxon>Pseudomonadati</taxon>
        <taxon>Bacteroidota</taxon>
        <taxon>Cytophagia</taxon>
        <taxon>Cytophagales</taxon>
        <taxon>Hymenobacteraceae</taxon>
        <taxon>Hymenobacter</taxon>
    </lineage>
</organism>
<dbReference type="AlphaFoldDB" id="A0A4Z0P609"/>
<keyword evidence="2" id="KW-1185">Reference proteome</keyword>
<dbReference type="Proteomes" id="UP000298337">
    <property type="component" value="Unassembled WGS sequence"/>
</dbReference>
<dbReference type="RefSeq" id="WP_135434889.1">
    <property type="nucleotide sequence ID" value="NZ_SRLA01000003.1"/>
</dbReference>
<sequence>MAALNEYRRARHLHAAAARFEPNLMYSAAVHNRRMNVRDSLYHDPEQHNAELIGTLYYVESWEPGKLARRIVRQLNESAPHRAIQEDSYIYVAVSAEKQRFVVRLSRSPEPRDPRQYSDYCQCP</sequence>
<evidence type="ECO:0000313" key="1">
    <source>
        <dbReference type="EMBL" id="TGE06097.1"/>
    </source>
</evidence>
<proteinExistence type="predicted"/>
<protein>
    <recommendedName>
        <fullName evidence="3">SCP domain-containing protein</fullName>
    </recommendedName>
</protein>
<gene>
    <name evidence="1" type="ORF">EU556_14615</name>
</gene>
<reference evidence="1 2" key="1">
    <citation type="submission" date="2019-04" db="EMBL/GenBank/DDBJ databases">
        <authorList>
            <person name="Feng G."/>
            <person name="Zhang J."/>
            <person name="Zhu H."/>
        </authorList>
    </citation>
    <scope>NUCLEOTIDE SEQUENCE [LARGE SCALE GENOMIC DNA]</scope>
    <source>
        <strain evidence="1 2">92R-1</strain>
    </source>
</reference>
<accession>A0A4Z0P609</accession>
<dbReference type="EMBL" id="SRLA01000003">
    <property type="protein sequence ID" value="TGE06097.1"/>
    <property type="molecule type" value="Genomic_DNA"/>
</dbReference>
<name>A0A4Z0P609_9BACT</name>